<dbReference type="InterPro" id="IPR019734">
    <property type="entry name" value="TPR_rpt"/>
</dbReference>
<evidence type="ECO:0000313" key="3">
    <source>
        <dbReference type="EMBL" id="AIF23709.1"/>
    </source>
</evidence>
<protein>
    <submittedName>
        <fullName evidence="3">Uncharacterized protein</fullName>
    </submittedName>
</protein>
<evidence type="ECO:0000256" key="1">
    <source>
        <dbReference type="PROSITE-ProRule" id="PRU00339"/>
    </source>
</evidence>
<feature type="region of interest" description="Disordered" evidence="2">
    <location>
        <begin position="1"/>
        <end position="26"/>
    </location>
</feature>
<dbReference type="AlphaFoldDB" id="A0A075I6T3"/>
<feature type="repeat" description="TPR" evidence="1">
    <location>
        <begin position="189"/>
        <end position="222"/>
    </location>
</feature>
<dbReference type="SUPFAM" id="SSF48452">
    <property type="entry name" value="TPR-like"/>
    <property type="match status" value="1"/>
</dbReference>
<organism evidence="3">
    <name type="scientific">uncultured marine group II/III euryarchaeote SAT1000_18_B12</name>
    <dbReference type="NCBI Taxonomy" id="1456563"/>
    <lineage>
        <taxon>Archaea</taxon>
        <taxon>Methanobacteriati</taxon>
        <taxon>Methanobacteriota</taxon>
        <taxon>environmental samples</taxon>
    </lineage>
</organism>
<dbReference type="EMBL" id="KF901238">
    <property type="protein sequence ID" value="AIF23709.1"/>
    <property type="molecule type" value="Genomic_DNA"/>
</dbReference>
<feature type="compositionally biased region" description="Basic residues" evidence="2">
    <location>
        <begin position="13"/>
        <end position="24"/>
    </location>
</feature>
<reference evidence="3" key="1">
    <citation type="journal article" date="2014" name="Genome Biol. Evol.">
        <title>Pangenome evidence for extensive interdomain horizontal transfer affecting lineage core and shell genes in uncultured planktonic thaumarchaeota and euryarchaeota.</title>
        <authorList>
            <person name="Deschamps P."/>
            <person name="Zivanovic Y."/>
            <person name="Moreira D."/>
            <person name="Rodriguez-Valera F."/>
            <person name="Lopez-Garcia P."/>
        </authorList>
    </citation>
    <scope>NUCLEOTIDE SEQUENCE</scope>
</reference>
<proteinExistence type="predicted"/>
<keyword evidence="1" id="KW-0802">TPR repeat</keyword>
<dbReference type="Gene3D" id="1.25.40.10">
    <property type="entry name" value="Tetratricopeptide repeat domain"/>
    <property type="match status" value="1"/>
</dbReference>
<dbReference type="InterPro" id="IPR011990">
    <property type="entry name" value="TPR-like_helical_dom_sf"/>
</dbReference>
<dbReference type="PROSITE" id="PS50005">
    <property type="entry name" value="TPR"/>
    <property type="match status" value="1"/>
</dbReference>
<evidence type="ECO:0000256" key="2">
    <source>
        <dbReference type="SAM" id="MobiDB-lite"/>
    </source>
</evidence>
<sequence>MAKTTDDMSTKLQHPRRSLGNRHRSQAEKFLSLTESDSQNLKWAEQSARQAVLHDFTNPENWRILVQVKLKSGDEHGIRAVLNELFTILGRNPETLAQLDEVSMNQSGYPILEASLMADPLDPDEWWASTSQSDVTLGNFIERVKSLDLTDQRANVLFSRRLERVRDSGMEEQYLELSRIILAQRPSNHEAWAELGRMHERRGEFEQAWMCYDQAQTHFPDIRVRDRFRDRMEAKMDGRISKPWKEPEVSRRVDFLTRMQQLATPNVENIPTTVNESDEVSSNPLEEVHLLLAEGRLSEAFFLARRMAAEGVEGAIDLVESIRKDIHD</sequence>
<name>A0A075I6T3_9EURY</name>
<accession>A0A075I6T3</accession>